<dbReference type="SUPFAM" id="SSF103088">
    <property type="entry name" value="OmpA-like"/>
    <property type="match status" value="1"/>
</dbReference>
<dbReference type="CDD" id="cd07185">
    <property type="entry name" value="OmpA_C-like"/>
    <property type="match status" value="1"/>
</dbReference>
<keyword evidence="9" id="KW-1185">Reference proteome</keyword>
<feature type="transmembrane region" description="Helical" evidence="6">
    <location>
        <begin position="255"/>
        <end position="278"/>
    </location>
</feature>
<dbReference type="SUPFAM" id="SSF54427">
    <property type="entry name" value="NTF2-like"/>
    <property type="match status" value="1"/>
</dbReference>
<organism evidence="8 9">
    <name type="scientific">Kineosporia mesophila</name>
    <dbReference type="NCBI Taxonomy" id="566012"/>
    <lineage>
        <taxon>Bacteria</taxon>
        <taxon>Bacillati</taxon>
        <taxon>Actinomycetota</taxon>
        <taxon>Actinomycetes</taxon>
        <taxon>Kineosporiales</taxon>
        <taxon>Kineosporiaceae</taxon>
        <taxon>Kineosporia</taxon>
    </lineage>
</organism>
<dbReference type="PRINTS" id="PR01021">
    <property type="entry name" value="OMPADOMAIN"/>
</dbReference>
<feature type="compositionally biased region" description="Low complexity" evidence="5">
    <location>
        <begin position="309"/>
        <end position="325"/>
    </location>
</feature>
<dbReference type="InterPro" id="IPR050330">
    <property type="entry name" value="Bact_OuterMem_StrucFunc"/>
</dbReference>
<comment type="subcellular location">
    <subcellularLocation>
        <location evidence="1">Cell outer membrane</location>
    </subcellularLocation>
</comment>
<dbReference type="InterPro" id="IPR032710">
    <property type="entry name" value="NTF2-like_dom_sf"/>
</dbReference>
<evidence type="ECO:0000256" key="5">
    <source>
        <dbReference type="SAM" id="MobiDB-lite"/>
    </source>
</evidence>
<feature type="region of interest" description="Disordered" evidence="5">
    <location>
        <begin position="288"/>
        <end position="325"/>
    </location>
</feature>
<dbReference type="Proteomes" id="UP001501074">
    <property type="component" value="Unassembled WGS sequence"/>
</dbReference>
<dbReference type="InterPro" id="IPR006664">
    <property type="entry name" value="OMP_bac"/>
</dbReference>
<reference evidence="9" key="1">
    <citation type="journal article" date="2019" name="Int. J. Syst. Evol. Microbiol.">
        <title>The Global Catalogue of Microorganisms (GCM) 10K type strain sequencing project: providing services to taxonomists for standard genome sequencing and annotation.</title>
        <authorList>
            <consortium name="The Broad Institute Genomics Platform"/>
            <consortium name="The Broad Institute Genome Sequencing Center for Infectious Disease"/>
            <person name="Wu L."/>
            <person name="Ma J."/>
        </authorList>
    </citation>
    <scope>NUCLEOTIDE SEQUENCE [LARGE SCALE GENOMIC DNA]</scope>
    <source>
        <strain evidence="9">JCM 16902</strain>
    </source>
</reference>
<evidence type="ECO:0000259" key="7">
    <source>
        <dbReference type="PROSITE" id="PS51123"/>
    </source>
</evidence>
<dbReference type="Pfam" id="PF00691">
    <property type="entry name" value="OmpA"/>
    <property type="match status" value="1"/>
</dbReference>
<name>A0ABP6Z1I4_9ACTN</name>
<keyword evidence="2 4" id="KW-0472">Membrane</keyword>
<dbReference type="Gene3D" id="3.30.1330.60">
    <property type="entry name" value="OmpA-like domain"/>
    <property type="match status" value="1"/>
</dbReference>
<dbReference type="InterPro" id="IPR036737">
    <property type="entry name" value="OmpA-like_sf"/>
</dbReference>
<evidence type="ECO:0000313" key="9">
    <source>
        <dbReference type="Proteomes" id="UP001501074"/>
    </source>
</evidence>
<feature type="domain" description="OmpA-like" evidence="7">
    <location>
        <begin position="326"/>
        <end position="445"/>
    </location>
</feature>
<dbReference type="EMBL" id="BAAAZO010000001">
    <property type="protein sequence ID" value="GAA3595333.1"/>
    <property type="molecule type" value="Genomic_DNA"/>
</dbReference>
<keyword evidence="6" id="KW-1133">Transmembrane helix</keyword>
<evidence type="ECO:0000256" key="4">
    <source>
        <dbReference type="PROSITE-ProRule" id="PRU00473"/>
    </source>
</evidence>
<comment type="caution">
    <text evidence="8">The sequence shown here is derived from an EMBL/GenBank/DDBJ whole genome shotgun (WGS) entry which is preliminary data.</text>
</comment>
<keyword evidence="6" id="KW-0812">Transmembrane</keyword>
<feature type="region of interest" description="Disordered" evidence="5">
    <location>
        <begin position="32"/>
        <end position="52"/>
    </location>
</feature>
<evidence type="ECO:0000256" key="3">
    <source>
        <dbReference type="ARBA" id="ARBA00023237"/>
    </source>
</evidence>
<evidence type="ECO:0000256" key="1">
    <source>
        <dbReference type="ARBA" id="ARBA00004442"/>
    </source>
</evidence>
<evidence type="ECO:0000313" key="8">
    <source>
        <dbReference type="EMBL" id="GAA3595333.1"/>
    </source>
</evidence>
<dbReference type="InterPro" id="IPR006665">
    <property type="entry name" value="OmpA-like"/>
</dbReference>
<dbReference type="PROSITE" id="PS51123">
    <property type="entry name" value="OMPA_2"/>
    <property type="match status" value="1"/>
</dbReference>
<accession>A0ABP6Z1I4</accession>
<dbReference type="PANTHER" id="PTHR30329:SF21">
    <property type="entry name" value="LIPOPROTEIN YIAD-RELATED"/>
    <property type="match status" value="1"/>
</dbReference>
<evidence type="ECO:0000256" key="6">
    <source>
        <dbReference type="SAM" id="Phobius"/>
    </source>
</evidence>
<proteinExistence type="predicted"/>
<keyword evidence="3" id="KW-0998">Cell outer membrane</keyword>
<sequence length="446" mass="48620">MHTITALHRVLAPLRTAYGYRQSAERACTYPSFAPVNDAPPRDHESPGPGFALYGPDPLEPVRDAILQRDPGNFVLCFTPDGRLRVPRREGDIVVRGRDDLGRAARDVQLMIRELSWTPSRRFVSSGEVTEEAVAVVHQQVRRPGRASAHPLMEDELRVPLRVVATLEPDGLISSLTLWLDWAALSDPQGTTSAEGAASALVTLARSRDDRGLRVLQTPSAPLIEPFRPEPESRAPDRPKPMGRGALWWKLHRNALAGGLMALAAVLLVGWVGLIVLVPARDASPMTGHSALRAAESTPDPDRPDTRNRPAPVVSSPVSDVPPTVQEGQEITFLSDVLFPSGSFRLSPRAHGRLEQLATQIRETGVRGRIQVNGYTDSIGSDQLNLDLSRRRASAVATALSRKLRGVDVKLLVQGFGETSARADNSTEAGRRMNRRVIVVLPLDPP</sequence>
<protein>
    <recommendedName>
        <fullName evidence="7">OmpA-like domain-containing protein</fullName>
    </recommendedName>
</protein>
<dbReference type="PANTHER" id="PTHR30329">
    <property type="entry name" value="STATOR ELEMENT OF FLAGELLAR MOTOR COMPLEX"/>
    <property type="match status" value="1"/>
</dbReference>
<dbReference type="Gene3D" id="3.10.450.50">
    <property type="match status" value="1"/>
</dbReference>
<gene>
    <name evidence="8" type="ORF">GCM10022223_08100</name>
</gene>
<evidence type="ECO:0000256" key="2">
    <source>
        <dbReference type="ARBA" id="ARBA00023136"/>
    </source>
</evidence>